<protein>
    <recommendedName>
        <fullName evidence="3">Quercetin 2,3-dioxygenase C-terminal cupin domain-containing protein</fullName>
    </recommendedName>
</protein>
<comment type="caution">
    <text evidence="1">The sequence shown here is derived from an EMBL/GenBank/DDBJ whole genome shotgun (WGS) entry which is preliminary data.</text>
</comment>
<sequence>MQLAIGSTAFAITQGGLTEAEPYRLLENNQLLIGTDTVELYLTSKGALSLEPTSRAVREAESIRLIYALRFTQLPH</sequence>
<accession>A0ABX1HP13</accession>
<organism evidence="1 2">
    <name type="scientific">Hymenobacter artigasi</name>
    <dbReference type="NCBI Taxonomy" id="2719616"/>
    <lineage>
        <taxon>Bacteria</taxon>
        <taxon>Pseudomonadati</taxon>
        <taxon>Bacteroidota</taxon>
        <taxon>Cytophagia</taxon>
        <taxon>Cytophagales</taxon>
        <taxon>Hymenobacteraceae</taxon>
        <taxon>Hymenobacter</taxon>
    </lineage>
</organism>
<evidence type="ECO:0008006" key="3">
    <source>
        <dbReference type="Google" id="ProtNLM"/>
    </source>
</evidence>
<keyword evidence="2" id="KW-1185">Reference proteome</keyword>
<proteinExistence type="predicted"/>
<evidence type="ECO:0000313" key="1">
    <source>
        <dbReference type="EMBL" id="NKI91905.1"/>
    </source>
</evidence>
<evidence type="ECO:0000313" key="2">
    <source>
        <dbReference type="Proteomes" id="UP000717634"/>
    </source>
</evidence>
<dbReference type="EMBL" id="JAAVTK010000025">
    <property type="protein sequence ID" value="NKI91905.1"/>
    <property type="molecule type" value="Genomic_DNA"/>
</dbReference>
<name>A0ABX1HP13_9BACT</name>
<reference evidence="1 2" key="1">
    <citation type="submission" date="2020-03" db="EMBL/GenBank/DDBJ databases">
        <title>Genomic Encyclopedia of Type Strains, Phase IV (KMG-V): Genome sequencing to study the core and pangenomes of soil and plant-associated prokaryotes.</title>
        <authorList>
            <person name="Whitman W."/>
        </authorList>
    </citation>
    <scope>NUCLEOTIDE SEQUENCE [LARGE SCALE GENOMIC DNA]</scope>
    <source>
        <strain evidence="1 2">1B</strain>
    </source>
</reference>
<dbReference type="Proteomes" id="UP000717634">
    <property type="component" value="Unassembled WGS sequence"/>
</dbReference>
<gene>
    <name evidence="1" type="ORF">HBN54_004528</name>
</gene>